<protein>
    <recommendedName>
        <fullName evidence="2">EF-hand domain-containing protein</fullName>
    </recommendedName>
</protein>
<dbReference type="Gene3D" id="1.10.238.10">
    <property type="entry name" value="EF-hand"/>
    <property type="match status" value="1"/>
</dbReference>
<evidence type="ECO:0000256" key="1">
    <source>
        <dbReference type="SAM" id="MobiDB-lite"/>
    </source>
</evidence>
<name>A0AAE0M8E1_9PEZI</name>
<accession>A0AAE0M8E1</accession>
<reference evidence="3" key="2">
    <citation type="submission" date="2023-06" db="EMBL/GenBank/DDBJ databases">
        <authorList>
            <consortium name="Lawrence Berkeley National Laboratory"/>
            <person name="Haridas S."/>
            <person name="Hensen N."/>
            <person name="Bonometti L."/>
            <person name="Westerberg I."/>
            <person name="Brannstrom I.O."/>
            <person name="Guillou S."/>
            <person name="Cros-Aarteil S."/>
            <person name="Calhoun S."/>
            <person name="Kuo A."/>
            <person name="Mondo S."/>
            <person name="Pangilinan J."/>
            <person name="Riley R."/>
            <person name="Labutti K."/>
            <person name="Andreopoulos B."/>
            <person name="Lipzen A."/>
            <person name="Chen C."/>
            <person name="Yanf M."/>
            <person name="Daum C."/>
            <person name="Ng V."/>
            <person name="Clum A."/>
            <person name="Steindorff A."/>
            <person name="Ohm R."/>
            <person name="Martin F."/>
            <person name="Silar P."/>
            <person name="Natvig D."/>
            <person name="Lalanne C."/>
            <person name="Gautier V."/>
            <person name="Ament-Velasquez S.L."/>
            <person name="Kruys A."/>
            <person name="Hutchinson M.I."/>
            <person name="Powell A.J."/>
            <person name="Barry K."/>
            <person name="Miller A.N."/>
            <person name="Grigoriev I.V."/>
            <person name="Debuchy R."/>
            <person name="Gladieux P."/>
            <person name="Thoren M.H."/>
            <person name="Johannesson H."/>
        </authorList>
    </citation>
    <scope>NUCLEOTIDE SEQUENCE</scope>
    <source>
        <strain evidence="3">SMH4131-1</strain>
    </source>
</reference>
<dbReference type="EMBL" id="JAUEPO010000004">
    <property type="protein sequence ID" value="KAK3323117.1"/>
    <property type="molecule type" value="Genomic_DNA"/>
</dbReference>
<feature type="region of interest" description="Disordered" evidence="1">
    <location>
        <begin position="1"/>
        <end position="22"/>
    </location>
</feature>
<feature type="compositionally biased region" description="Basic and acidic residues" evidence="1">
    <location>
        <begin position="1"/>
        <end position="10"/>
    </location>
</feature>
<sequence>MQASEDEIKRAFQSGDDDGDDTLSVSEAVHAVENLTGRSVDSSTIESACASCGVSTSREMDFDEFIQVVRHLESNNEL</sequence>
<feature type="domain" description="EF-hand" evidence="2">
    <location>
        <begin position="3"/>
        <end position="38"/>
    </location>
</feature>
<dbReference type="Proteomes" id="UP001286456">
    <property type="component" value="Unassembled WGS sequence"/>
</dbReference>
<dbReference type="AlphaFoldDB" id="A0AAE0M8E1"/>
<proteinExistence type="predicted"/>
<evidence type="ECO:0000313" key="3">
    <source>
        <dbReference type="EMBL" id="KAK3323117.1"/>
    </source>
</evidence>
<dbReference type="InterPro" id="IPR011992">
    <property type="entry name" value="EF-hand-dom_pair"/>
</dbReference>
<reference evidence="3" key="1">
    <citation type="journal article" date="2023" name="Mol. Phylogenet. Evol.">
        <title>Genome-scale phylogeny and comparative genomics of the fungal order Sordariales.</title>
        <authorList>
            <person name="Hensen N."/>
            <person name="Bonometti L."/>
            <person name="Westerberg I."/>
            <person name="Brannstrom I.O."/>
            <person name="Guillou S."/>
            <person name="Cros-Aarteil S."/>
            <person name="Calhoun S."/>
            <person name="Haridas S."/>
            <person name="Kuo A."/>
            <person name="Mondo S."/>
            <person name="Pangilinan J."/>
            <person name="Riley R."/>
            <person name="LaButti K."/>
            <person name="Andreopoulos B."/>
            <person name="Lipzen A."/>
            <person name="Chen C."/>
            <person name="Yan M."/>
            <person name="Daum C."/>
            <person name="Ng V."/>
            <person name="Clum A."/>
            <person name="Steindorff A."/>
            <person name="Ohm R.A."/>
            <person name="Martin F."/>
            <person name="Silar P."/>
            <person name="Natvig D.O."/>
            <person name="Lalanne C."/>
            <person name="Gautier V."/>
            <person name="Ament-Velasquez S.L."/>
            <person name="Kruys A."/>
            <person name="Hutchinson M.I."/>
            <person name="Powell A.J."/>
            <person name="Barry K."/>
            <person name="Miller A.N."/>
            <person name="Grigoriev I.V."/>
            <person name="Debuchy R."/>
            <person name="Gladieux P."/>
            <person name="Hiltunen Thoren M."/>
            <person name="Johannesson H."/>
        </authorList>
    </citation>
    <scope>NUCLEOTIDE SEQUENCE</scope>
    <source>
        <strain evidence="3">SMH4131-1</strain>
    </source>
</reference>
<evidence type="ECO:0000313" key="4">
    <source>
        <dbReference type="Proteomes" id="UP001286456"/>
    </source>
</evidence>
<dbReference type="InterPro" id="IPR002048">
    <property type="entry name" value="EF_hand_dom"/>
</dbReference>
<dbReference type="GO" id="GO:0005509">
    <property type="term" value="F:calcium ion binding"/>
    <property type="evidence" value="ECO:0007669"/>
    <property type="project" value="InterPro"/>
</dbReference>
<organism evidence="3 4">
    <name type="scientific">Cercophora scortea</name>
    <dbReference type="NCBI Taxonomy" id="314031"/>
    <lineage>
        <taxon>Eukaryota</taxon>
        <taxon>Fungi</taxon>
        <taxon>Dikarya</taxon>
        <taxon>Ascomycota</taxon>
        <taxon>Pezizomycotina</taxon>
        <taxon>Sordariomycetes</taxon>
        <taxon>Sordariomycetidae</taxon>
        <taxon>Sordariales</taxon>
        <taxon>Lasiosphaeriaceae</taxon>
        <taxon>Cercophora</taxon>
    </lineage>
</organism>
<comment type="caution">
    <text evidence="3">The sequence shown here is derived from an EMBL/GenBank/DDBJ whole genome shotgun (WGS) entry which is preliminary data.</text>
</comment>
<keyword evidence="4" id="KW-1185">Reference proteome</keyword>
<dbReference type="PROSITE" id="PS50222">
    <property type="entry name" value="EF_HAND_2"/>
    <property type="match status" value="1"/>
</dbReference>
<gene>
    <name evidence="3" type="ORF">B0T19DRAFT_442615</name>
</gene>
<evidence type="ECO:0000259" key="2">
    <source>
        <dbReference type="PROSITE" id="PS50222"/>
    </source>
</evidence>
<dbReference type="SUPFAM" id="SSF47473">
    <property type="entry name" value="EF-hand"/>
    <property type="match status" value="1"/>
</dbReference>